<keyword evidence="2" id="KW-0238">DNA-binding</keyword>
<keyword evidence="5" id="KW-0812">Transmembrane</keyword>
<reference evidence="7 8" key="1">
    <citation type="submission" date="2019-03" db="EMBL/GenBank/DDBJ databases">
        <title>Empedobacter tilapiae sp. nov., isolated from an intestine of Nile tilapia Oreochromis niloticus.</title>
        <authorList>
            <person name="Kim Y.-O."/>
            <person name="Yoon J.-H."/>
        </authorList>
    </citation>
    <scope>NUCLEOTIDE SEQUENCE [LARGE SCALE GENOMIC DNA]</scope>
    <source>
        <strain evidence="7 8">MRS2</strain>
    </source>
</reference>
<dbReference type="AlphaFoldDB" id="A0A4Z1B7R7"/>
<dbReference type="Pfam" id="PF00196">
    <property type="entry name" value="GerE"/>
    <property type="match status" value="1"/>
</dbReference>
<dbReference type="EMBL" id="SRPE01000005">
    <property type="protein sequence ID" value="TGN27356.1"/>
    <property type="molecule type" value="Genomic_DNA"/>
</dbReference>
<name>A0A4Z1B7R7_9FLAO</name>
<evidence type="ECO:0000313" key="7">
    <source>
        <dbReference type="EMBL" id="TGN27356.1"/>
    </source>
</evidence>
<dbReference type="Gene3D" id="1.10.10.10">
    <property type="entry name" value="Winged helix-like DNA-binding domain superfamily/Winged helix DNA-binding domain"/>
    <property type="match status" value="1"/>
</dbReference>
<dbReference type="PROSITE" id="PS50043">
    <property type="entry name" value="HTH_LUXR_2"/>
    <property type="match status" value="1"/>
</dbReference>
<evidence type="ECO:0000313" key="8">
    <source>
        <dbReference type="Proteomes" id="UP000297998"/>
    </source>
</evidence>
<keyword evidence="8" id="KW-1185">Reference proteome</keyword>
<dbReference type="SUPFAM" id="SSF46894">
    <property type="entry name" value="C-terminal effector domain of the bipartite response regulators"/>
    <property type="match status" value="1"/>
</dbReference>
<comment type="caution">
    <text evidence="7">The sequence shown here is derived from an EMBL/GenBank/DDBJ whole genome shotgun (WGS) entry which is preliminary data.</text>
</comment>
<evidence type="ECO:0000256" key="2">
    <source>
        <dbReference type="ARBA" id="ARBA00023125"/>
    </source>
</evidence>
<accession>A0A4Z1B7R7</accession>
<evidence type="ECO:0000256" key="1">
    <source>
        <dbReference type="ARBA" id="ARBA00023015"/>
    </source>
</evidence>
<evidence type="ECO:0000259" key="6">
    <source>
        <dbReference type="PROSITE" id="PS50043"/>
    </source>
</evidence>
<dbReference type="PANTHER" id="PTHR44688">
    <property type="entry name" value="DNA-BINDING TRANSCRIPTIONAL ACTIVATOR DEVR_DOSR"/>
    <property type="match status" value="1"/>
</dbReference>
<keyword evidence="5" id="KW-0472">Membrane</keyword>
<dbReference type="GO" id="GO:0006355">
    <property type="term" value="P:regulation of DNA-templated transcription"/>
    <property type="evidence" value="ECO:0007669"/>
    <property type="project" value="InterPro"/>
</dbReference>
<keyword evidence="3" id="KW-0804">Transcription</keyword>
<dbReference type="PRINTS" id="PR00038">
    <property type="entry name" value="HTHLUXR"/>
</dbReference>
<dbReference type="CDD" id="cd06170">
    <property type="entry name" value="LuxR_C_like"/>
    <property type="match status" value="1"/>
</dbReference>
<feature type="domain" description="HTH luxR-type" evidence="6">
    <location>
        <begin position="142"/>
        <end position="199"/>
    </location>
</feature>
<dbReference type="InterPro" id="IPR000792">
    <property type="entry name" value="Tscrpt_reg_LuxR_C"/>
</dbReference>
<dbReference type="InterPro" id="IPR016032">
    <property type="entry name" value="Sig_transdc_resp-reg_C-effctor"/>
</dbReference>
<dbReference type="InterPro" id="IPR036388">
    <property type="entry name" value="WH-like_DNA-bd_sf"/>
</dbReference>
<proteinExistence type="predicted"/>
<dbReference type="OrthoDB" id="9797341at2"/>
<gene>
    <name evidence="7" type="ORF">E4J94_09050</name>
</gene>
<organism evidence="7 8">
    <name type="scientific">Empedobacter tilapiae</name>
    <dbReference type="NCBI Taxonomy" id="2491114"/>
    <lineage>
        <taxon>Bacteria</taxon>
        <taxon>Pseudomonadati</taxon>
        <taxon>Bacteroidota</taxon>
        <taxon>Flavobacteriia</taxon>
        <taxon>Flavobacteriales</taxon>
        <taxon>Weeksellaceae</taxon>
        <taxon>Empedobacter</taxon>
    </lineage>
</organism>
<evidence type="ECO:0000256" key="4">
    <source>
        <dbReference type="SAM" id="Coils"/>
    </source>
</evidence>
<protein>
    <submittedName>
        <fullName evidence="7">Winged helix-turn-helix transcriptional regulator</fullName>
    </submittedName>
</protein>
<feature type="transmembrane region" description="Helical" evidence="5">
    <location>
        <begin position="87"/>
        <end position="107"/>
    </location>
</feature>
<keyword evidence="5" id="KW-1133">Transmembrane helix</keyword>
<keyword evidence="4" id="KW-0175">Coiled coil</keyword>
<dbReference type="Proteomes" id="UP000297998">
    <property type="component" value="Unassembled WGS sequence"/>
</dbReference>
<dbReference type="PANTHER" id="PTHR44688:SF16">
    <property type="entry name" value="DNA-BINDING TRANSCRIPTIONAL ACTIVATOR DEVR_DOSR"/>
    <property type="match status" value="1"/>
</dbReference>
<feature type="coiled-coil region" evidence="4">
    <location>
        <begin position="114"/>
        <end position="141"/>
    </location>
</feature>
<sequence>MQAFEKGIYYAKKYNMDLYIYNMYDSLSYHYAKFKKWEKAYETRVILAELSTKLDAINQSGKLQILEQEIQNNRSNLEIRNQKNIKIFLFIISFFLIVLIIVIYKLYQTNKEKRILVENENQRMRDKLTELSNQISNKNNISKHNADRLSERQTEIVNLVKKGLTNKEIAEQLFISENTVKYHLKSIYTLLGIDSRNSL</sequence>
<dbReference type="SMART" id="SM00421">
    <property type="entry name" value="HTH_LUXR"/>
    <property type="match status" value="1"/>
</dbReference>
<dbReference type="GO" id="GO:0003677">
    <property type="term" value="F:DNA binding"/>
    <property type="evidence" value="ECO:0007669"/>
    <property type="project" value="UniProtKB-KW"/>
</dbReference>
<evidence type="ECO:0000256" key="3">
    <source>
        <dbReference type="ARBA" id="ARBA00023163"/>
    </source>
</evidence>
<keyword evidence="1" id="KW-0805">Transcription regulation</keyword>
<evidence type="ECO:0000256" key="5">
    <source>
        <dbReference type="SAM" id="Phobius"/>
    </source>
</evidence>